<protein>
    <submittedName>
        <fullName evidence="1">CAZy families GH3 protein</fullName>
    </submittedName>
</protein>
<reference evidence="1" key="1">
    <citation type="journal article" date="2013" name="Environ. Microbiol.">
        <title>Seasonally variable intestinal metagenomes of the red palm weevil (Rhynchophorus ferrugineus).</title>
        <authorList>
            <person name="Jia S."/>
            <person name="Zhang X."/>
            <person name="Zhang G."/>
            <person name="Yin A."/>
            <person name="Zhang S."/>
            <person name="Li F."/>
            <person name="Wang L."/>
            <person name="Zhao D."/>
            <person name="Yun Q."/>
            <person name="Tala"/>
            <person name="Wang J."/>
            <person name="Sun G."/>
            <person name="Baabdullah M."/>
            <person name="Yu X."/>
            <person name="Hu S."/>
            <person name="Al-Mssallem I.S."/>
            <person name="Yu J."/>
        </authorList>
    </citation>
    <scope>NUCLEOTIDE SEQUENCE</scope>
</reference>
<organism evidence="1">
    <name type="scientific">uncultured Butyrivibrio sp</name>
    <dbReference type="NCBI Taxonomy" id="370801"/>
    <lineage>
        <taxon>Bacteria</taxon>
        <taxon>Bacillati</taxon>
        <taxon>Bacillota</taxon>
        <taxon>Clostridia</taxon>
        <taxon>Lachnospirales</taxon>
        <taxon>Lachnospiraceae</taxon>
        <taxon>Butyrivibrio</taxon>
        <taxon>environmental samples</taxon>
    </lineage>
</organism>
<accession>A0A060CCM5</accession>
<feature type="non-terminal residue" evidence="1">
    <location>
        <position position="1"/>
    </location>
</feature>
<dbReference type="AlphaFoldDB" id="A0A060CCM5"/>
<evidence type="ECO:0000313" key="1">
    <source>
        <dbReference type="EMBL" id="AIA90795.1"/>
    </source>
</evidence>
<sequence>YFQRALRKADRRGVPDLNLLFQYGMPFRAIAKMSGGLASPRLVDAVLALVNGHFFRGLGQVVVEFFRNRRLQRAMETRFQELAQGDVTVSAHTETDKTR</sequence>
<name>A0A060CCM5_9FIRM</name>
<dbReference type="EMBL" id="KF123492">
    <property type="protein sequence ID" value="AIA90795.1"/>
    <property type="molecule type" value="Genomic_DNA"/>
</dbReference>
<proteinExistence type="predicted"/>